<evidence type="ECO:0000256" key="9">
    <source>
        <dbReference type="ARBA" id="ARBA00023136"/>
    </source>
</evidence>
<evidence type="ECO:0000256" key="5">
    <source>
        <dbReference type="ARBA" id="ARBA00022723"/>
    </source>
</evidence>
<evidence type="ECO:0000256" key="6">
    <source>
        <dbReference type="ARBA" id="ARBA00022737"/>
    </source>
</evidence>
<dbReference type="GO" id="GO:0005886">
    <property type="term" value="C:plasma membrane"/>
    <property type="evidence" value="ECO:0007669"/>
    <property type="project" value="UniProtKB-SubCell"/>
</dbReference>
<dbReference type="Gene3D" id="3.30.60.20">
    <property type="match status" value="1"/>
</dbReference>
<keyword evidence="6" id="KW-0677">Repeat</keyword>
<dbReference type="PANTHER" id="PTHR15135">
    <property type="entry name" value="STAC"/>
    <property type="match status" value="1"/>
</dbReference>
<dbReference type="InterPro" id="IPR046349">
    <property type="entry name" value="C1-like_sf"/>
</dbReference>
<keyword evidence="3" id="KW-1003">Cell membrane</keyword>
<organism evidence="12 13">
    <name type="scientific">Ignelater luminosus</name>
    <name type="common">Cucubano</name>
    <name type="synonym">Pyrophorus luminosus</name>
    <dbReference type="NCBI Taxonomy" id="2038154"/>
    <lineage>
        <taxon>Eukaryota</taxon>
        <taxon>Metazoa</taxon>
        <taxon>Ecdysozoa</taxon>
        <taxon>Arthropoda</taxon>
        <taxon>Hexapoda</taxon>
        <taxon>Insecta</taxon>
        <taxon>Pterygota</taxon>
        <taxon>Neoptera</taxon>
        <taxon>Endopterygota</taxon>
        <taxon>Coleoptera</taxon>
        <taxon>Polyphaga</taxon>
        <taxon>Elateriformia</taxon>
        <taxon>Elateroidea</taxon>
        <taxon>Elateridae</taxon>
        <taxon>Agrypninae</taxon>
        <taxon>Pyrophorini</taxon>
        <taxon>Ignelater</taxon>
    </lineage>
</organism>
<evidence type="ECO:0000259" key="11">
    <source>
        <dbReference type="PROSITE" id="PS50081"/>
    </source>
</evidence>
<evidence type="ECO:0000313" key="13">
    <source>
        <dbReference type="Proteomes" id="UP000801492"/>
    </source>
</evidence>
<evidence type="ECO:0000256" key="7">
    <source>
        <dbReference type="ARBA" id="ARBA00022771"/>
    </source>
</evidence>
<dbReference type="PROSITE" id="PS00479">
    <property type="entry name" value="ZF_DAG_PE_1"/>
    <property type="match status" value="1"/>
</dbReference>
<proteinExistence type="predicted"/>
<dbReference type="EMBL" id="VTPC01090952">
    <property type="protein sequence ID" value="KAF2880558.1"/>
    <property type="molecule type" value="Genomic_DNA"/>
</dbReference>
<evidence type="ECO:0000256" key="3">
    <source>
        <dbReference type="ARBA" id="ARBA00022475"/>
    </source>
</evidence>
<evidence type="ECO:0000313" key="12">
    <source>
        <dbReference type="EMBL" id="KAF2880558.1"/>
    </source>
</evidence>
<keyword evidence="9" id="KW-0472">Membrane</keyword>
<keyword evidence="7" id="KW-0863">Zinc-finger</keyword>
<evidence type="ECO:0000256" key="10">
    <source>
        <dbReference type="SAM" id="MobiDB-lite"/>
    </source>
</evidence>
<dbReference type="GO" id="GO:0008270">
    <property type="term" value="F:zinc ion binding"/>
    <property type="evidence" value="ECO:0007669"/>
    <property type="project" value="UniProtKB-KW"/>
</dbReference>
<evidence type="ECO:0000256" key="1">
    <source>
        <dbReference type="ARBA" id="ARBA00004413"/>
    </source>
</evidence>
<dbReference type="CDD" id="cd20817">
    <property type="entry name" value="C1_Stac"/>
    <property type="match status" value="1"/>
</dbReference>
<dbReference type="SUPFAM" id="SSF57889">
    <property type="entry name" value="Cysteine-rich domain"/>
    <property type="match status" value="1"/>
</dbReference>
<dbReference type="AlphaFoldDB" id="A0A8K0FZR8"/>
<dbReference type="SMART" id="SM00109">
    <property type="entry name" value="C1"/>
    <property type="match status" value="1"/>
</dbReference>
<dbReference type="GO" id="GO:0003009">
    <property type="term" value="P:skeletal muscle contraction"/>
    <property type="evidence" value="ECO:0007669"/>
    <property type="project" value="TreeGrafter"/>
</dbReference>
<dbReference type="InterPro" id="IPR002219">
    <property type="entry name" value="PKC_DAG/PE"/>
</dbReference>
<feature type="region of interest" description="Disordered" evidence="10">
    <location>
        <begin position="117"/>
        <end position="147"/>
    </location>
</feature>
<feature type="domain" description="Phorbol-ester/DAG-type" evidence="11">
    <location>
        <begin position="67"/>
        <end position="116"/>
    </location>
</feature>
<dbReference type="GO" id="GO:1903078">
    <property type="term" value="P:positive regulation of protein localization to plasma membrane"/>
    <property type="evidence" value="ECO:0007669"/>
    <property type="project" value="TreeGrafter"/>
</dbReference>
<dbReference type="Pfam" id="PF00130">
    <property type="entry name" value="C1_1"/>
    <property type="match status" value="1"/>
</dbReference>
<sequence length="283" mass="31626">VNGSYKLYLLLDLPTTTVNCVLSKALPLNNFKPPISTLTKVLLTNLKFFRKNGSAATRDLPRTDPDAHNFQEYTYKKITPCDVCSQILRGHTRQGLKCRFCKMNVHVDCQDKAPKCQPKSGLLRRQKSTSEIESRVPEPTVEEESVEDETFSGMATINRQLSIKNNSLLKPPQENLIDRRRGHIDRVQGPSNTETTSMRRRLFAGMKSLTGFGSRSRHGSPSHRSISLPEKRSSQDASGTRPFGEPLCLIPQIENGNGREMPPTPPSPSPSKGKTKKSVKNKK</sequence>
<dbReference type="FunFam" id="3.30.60.20:FF:000056">
    <property type="entry name" value="Uncharacterized protein, isoform C"/>
    <property type="match status" value="1"/>
</dbReference>
<feature type="non-terminal residue" evidence="12">
    <location>
        <position position="1"/>
    </location>
</feature>
<dbReference type="GO" id="GO:0005737">
    <property type="term" value="C:cytoplasm"/>
    <property type="evidence" value="ECO:0007669"/>
    <property type="project" value="UniProtKB-SubCell"/>
</dbReference>
<keyword evidence="4" id="KW-0963">Cytoplasm</keyword>
<keyword evidence="5" id="KW-0479">Metal-binding</keyword>
<dbReference type="PROSITE" id="PS50081">
    <property type="entry name" value="ZF_DAG_PE_2"/>
    <property type="match status" value="1"/>
</dbReference>
<evidence type="ECO:0000256" key="4">
    <source>
        <dbReference type="ARBA" id="ARBA00022490"/>
    </source>
</evidence>
<evidence type="ECO:0000256" key="2">
    <source>
        <dbReference type="ARBA" id="ARBA00004496"/>
    </source>
</evidence>
<accession>A0A8K0FZR8</accession>
<name>A0A8K0FZR8_IGNLU</name>
<comment type="caution">
    <text evidence="12">The sequence shown here is derived from an EMBL/GenBank/DDBJ whole genome shotgun (WGS) entry which is preliminary data.</text>
</comment>
<dbReference type="PANTHER" id="PTHR15135:SF7">
    <property type="entry name" value="STAC-LIKE, ISOFORM J"/>
    <property type="match status" value="1"/>
</dbReference>
<comment type="subcellular location">
    <subcellularLocation>
        <location evidence="1">Cell membrane</location>
        <topology evidence="1">Peripheral membrane protein</topology>
        <orientation evidence="1">Cytoplasmic side</orientation>
    </subcellularLocation>
    <subcellularLocation>
        <location evidence="2">Cytoplasm</location>
    </subcellularLocation>
</comment>
<dbReference type="InterPro" id="IPR039688">
    <property type="entry name" value="STAC1/2/3"/>
</dbReference>
<evidence type="ECO:0000256" key="8">
    <source>
        <dbReference type="ARBA" id="ARBA00022833"/>
    </source>
</evidence>
<dbReference type="OrthoDB" id="6250593at2759"/>
<keyword evidence="13" id="KW-1185">Reference proteome</keyword>
<protein>
    <recommendedName>
        <fullName evidence="11">Phorbol-ester/DAG-type domain-containing protein</fullName>
    </recommendedName>
</protein>
<reference evidence="12" key="1">
    <citation type="submission" date="2019-08" db="EMBL/GenBank/DDBJ databases">
        <title>The genome of the North American firefly Photinus pyralis.</title>
        <authorList>
            <consortium name="Photinus pyralis genome working group"/>
            <person name="Fallon T.R."/>
            <person name="Sander Lower S.E."/>
            <person name="Weng J.-K."/>
        </authorList>
    </citation>
    <scope>NUCLEOTIDE SEQUENCE</scope>
    <source>
        <strain evidence="12">TRF0915ILg1</strain>
        <tissue evidence="12">Whole body</tissue>
    </source>
</reference>
<feature type="compositionally biased region" description="Basic residues" evidence="10">
    <location>
        <begin position="273"/>
        <end position="283"/>
    </location>
</feature>
<gene>
    <name evidence="12" type="ORF">ILUMI_25611</name>
</gene>
<dbReference type="Proteomes" id="UP000801492">
    <property type="component" value="Unassembled WGS sequence"/>
</dbReference>
<feature type="region of interest" description="Disordered" evidence="10">
    <location>
        <begin position="210"/>
        <end position="283"/>
    </location>
</feature>
<keyword evidence="8" id="KW-0862">Zinc</keyword>